<keyword evidence="2" id="KW-0732">Signal</keyword>
<accession>T1F302</accession>
<dbReference type="EMBL" id="KB096222">
    <property type="protein sequence ID" value="ESO07096.1"/>
    <property type="molecule type" value="Genomic_DNA"/>
</dbReference>
<evidence type="ECO:0000313" key="5">
    <source>
        <dbReference type="Proteomes" id="UP000015101"/>
    </source>
</evidence>
<gene>
    <name evidence="4" type="primary">20203201</name>
    <name evidence="3" type="ORF">HELRODRAFT_170395</name>
</gene>
<protein>
    <submittedName>
        <fullName evidence="3 4">Uncharacterized protein</fullName>
    </submittedName>
</protein>
<reference evidence="3 5" key="2">
    <citation type="journal article" date="2013" name="Nature">
        <title>Insights into bilaterian evolution from three spiralian genomes.</title>
        <authorList>
            <person name="Simakov O."/>
            <person name="Marletaz F."/>
            <person name="Cho S.J."/>
            <person name="Edsinger-Gonzales E."/>
            <person name="Havlak P."/>
            <person name="Hellsten U."/>
            <person name="Kuo D.H."/>
            <person name="Larsson T."/>
            <person name="Lv J."/>
            <person name="Arendt D."/>
            <person name="Savage R."/>
            <person name="Osoegawa K."/>
            <person name="de Jong P."/>
            <person name="Grimwood J."/>
            <person name="Chapman J.A."/>
            <person name="Shapiro H."/>
            <person name="Aerts A."/>
            <person name="Otillar R.P."/>
            <person name="Terry A.Y."/>
            <person name="Boore J.L."/>
            <person name="Grigoriev I.V."/>
            <person name="Lindberg D.R."/>
            <person name="Seaver E.C."/>
            <person name="Weisblat D.A."/>
            <person name="Putnam N.H."/>
            <person name="Rokhsar D.S."/>
        </authorList>
    </citation>
    <scope>NUCLEOTIDE SEQUENCE</scope>
</reference>
<dbReference type="EMBL" id="AMQM01003541">
    <property type="status" value="NOT_ANNOTATED_CDS"/>
    <property type="molecule type" value="Genomic_DNA"/>
</dbReference>
<dbReference type="CTD" id="20203201"/>
<evidence type="ECO:0000256" key="1">
    <source>
        <dbReference type="SAM" id="MobiDB-lite"/>
    </source>
</evidence>
<dbReference type="Proteomes" id="UP000015101">
    <property type="component" value="Unassembled WGS sequence"/>
</dbReference>
<keyword evidence="5" id="KW-1185">Reference proteome</keyword>
<feature type="signal peptide" evidence="2">
    <location>
        <begin position="1"/>
        <end position="28"/>
    </location>
</feature>
<dbReference type="InParanoid" id="T1F302"/>
<evidence type="ECO:0000313" key="3">
    <source>
        <dbReference type="EMBL" id="ESO07096.1"/>
    </source>
</evidence>
<name>T1F302_HELRO</name>
<dbReference type="GeneID" id="20203201"/>
<dbReference type="EnsemblMetazoa" id="HelroT170395">
    <property type="protein sequence ID" value="HelroP170395"/>
    <property type="gene ID" value="HelroG170395"/>
</dbReference>
<reference evidence="4" key="3">
    <citation type="submission" date="2015-06" db="UniProtKB">
        <authorList>
            <consortium name="EnsemblMetazoa"/>
        </authorList>
    </citation>
    <scope>IDENTIFICATION</scope>
</reference>
<evidence type="ECO:0000313" key="4">
    <source>
        <dbReference type="EnsemblMetazoa" id="HelroP170395"/>
    </source>
</evidence>
<feature type="region of interest" description="Disordered" evidence="1">
    <location>
        <begin position="182"/>
        <end position="219"/>
    </location>
</feature>
<dbReference type="RefSeq" id="XP_009014474.1">
    <property type="nucleotide sequence ID" value="XM_009016226.1"/>
</dbReference>
<feature type="compositionally biased region" description="Acidic residues" evidence="1">
    <location>
        <begin position="190"/>
        <end position="213"/>
    </location>
</feature>
<sequence>MAPIGTRFFLMFHVLFFLYLTLLNAVIADADKNITGRMSNNNMSTKTNRIKTTTVKAPTINYSLNTQSSTQKIHLSSDHPTKPTQPGKLISISTKSTTEQTSTEPELQTILQSQSNDSKPAFSQMTVTTSNNNVINSEQSTSKKTTTQTKQKTNATFTQTTSTRQPTIKTKNTKTTIKFIEKPTTKSNADDEDTANEDGFYEDDEEVESEDGSLGDSEKGVVVTTTEIVPKDKVKVTLKINTAPIAASNEVDGNDAGEAKINNLGW</sequence>
<evidence type="ECO:0000256" key="2">
    <source>
        <dbReference type="SAM" id="SignalP"/>
    </source>
</evidence>
<organism evidence="4 5">
    <name type="scientific">Helobdella robusta</name>
    <name type="common">Californian leech</name>
    <dbReference type="NCBI Taxonomy" id="6412"/>
    <lineage>
        <taxon>Eukaryota</taxon>
        <taxon>Metazoa</taxon>
        <taxon>Spiralia</taxon>
        <taxon>Lophotrochozoa</taxon>
        <taxon>Annelida</taxon>
        <taxon>Clitellata</taxon>
        <taxon>Hirudinea</taxon>
        <taxon>Rhynchobdellida</taxon>
        <taxon>Glossiphoniidae</taxon>
        <taxon>Helobdella</taxon>
    </lineage>
</organism>
<feature type="chain" id="PRO_5010980211" evidence="2">
    <location>
        <begin position="29"/>
        <end position="266"/>
    </location>
</feature>
<dbReference type="HOGENOM" id="CLU_1046880_0_0_1"/>
<dbReference type="AlphaFoldDB" id="T1F302"/>
<reference evidence="5" key="1">
    <citation type="submission" date="2012-12" db="EMBL/GenBank/DDBJ databases">
        <authorList>
            <person name="Hellsten U."/>
            <person name="Grimwood J."/>
            <person name="Chapman J.A."/>
            <person name="Shapiro H."/>
            <person name="Aerts A."/>
            <person name="Otillar R.P."/>
            <person name="Terry A.Y."/>
            <person name="Boore J.L."/>
            <person name="Simakov O."/>
            <person name="Marletaz F."/>
            <person name="Cho S.-J."/>
            <person name="Edsinger-Gonzales E."/>
            <person name="Havlak P."/>
            <person name="Kuo D.-H."/>
            <person name="Larsson T."/>
            <person name="Lv J."/>
            <person name="Arendt D."/>
            <person name="Savage R."/>
            <person name="Osoegawa K."/>
            <person name="de Jong P."/>
            <person name="Lindberg D.R."/>
            <person name="Seaver E.C."/>
            <person name="Weisblat D.A."/>
            <person name="Putnam N.H."/>
            <person name="Grigoriev I.V."/>
            <person name="Rokhsar D.S."/>
        </authorList>
    </citation>
    <scope>NUCLEOTIDE SEQUENCE</scope>
</reference>
<proteinExistence type="predicted"/>
<dbReference type="KEGG" id="hro:HELRODRAFT_170395"/>
<feature type="region of interest" description="Disordered" evidence="1">
    <location>
        <begin position="128"/>
        <end position="167"/>
    </location>
</feature>